<keyword evidence="2" id="KW-1133">Transmembrane helix</keyword>
<dbReference type="EMBL" id="JAEUBF010000681">
    <property type="protein sequence ID" value="KAH3676043.1"/>
    <property type="molecule type" value="Genomic_DNA"/>
</dbReference>
<dbReference type="InterPro" id="IPR036412">
    <property type="entry name" value="HAD-like_sf"/>
</dbReference>
<dbReference type="SMART" id="SM00577">
    <property type="entry name" value="CPDc"/>
    <property type="match status" value="1"/>
</dbReference>
<dbReference type="Proteomes" id="UP000769528">
    <property type="component" value="Unassembled WGS sequence"/>
</dbReference>
<dbReference type="InterPro" id="IPR050365">
    <property type="entry name" value="TIM50"/>
</dbReference>
<feature type="transmembrane region" description="Helical" evidence="2">
    <location>
        <begin position="78"/>
        <end position="101"/>
    </location>
</feature>
<gene>
    <name evidence="4" type="ORF">WICMUC_002339</name>
</gene>
<reference evidence="4" key="1">
    <citation type="journal article" date="2021" name="Open Biol.">
        <title>Shared evolutionary footprints suggest mitochondrial oxidative damage underlies multiple complex I losses in fungi.</title>
        <authorList>
            <person name="Schikora-Tamarit M.A."/>
            <person name="Marcet-Houben M."/>
            <person name="Nosek J."/>
            <person name="Gabaldon T."/>
        </authorList>
    </citation>
    <scope>NUCLEOTIDE SEQUENCE</scope>
    <source>
        <strain evidence="4">CBS6341</strain>
    </source>
</reference>
<name>A0A9P8PPS5_9ASCO</name>
<dbReference type="PANTHER" id="PTHR12210">
    <property type="entry name" value="DULLARD PROTEIN PHOSPHATASE"/>
    <property type="match status" value="1"/>
</dbReference>
<proteinExistence type="predicted"/>
<dbReference type="AlphaFoldDB" id="A0A9P8PPS5"/>
<comment type="caution">
    <text evidence="4">The sequence shown here is derived from an EMBL/GenBank/DDBJ whole genome shotgun (WGS) entry which is preliminary data.</text>
</comment>
<dbReference type="Gene3D" id="3.40.50.1000">
    <property type="entry name" value="HAD superfamily/HAD-like"/>
    <property type="match status" value="1"/>
</dbReference>
<evidence type="ECO:0000313" key="4">
    <source>
        <dbReference type="EMBL" id="KAH3676043.1"/>
    </source>
</evidence>
<protein>
    <recommendedName>
        <fullName evidence="3">FCP1 homology domain-containing protein</fullName>
    </recommendedName>
</protein>
<dbReference type="InterPro" id="IPR023214">
    <property type="entry name" value="HAD_sf"/>
</dbReference>
<organism evidence="4 5">
    <name type="scientific">Wickerhamomyces mucosus</name>
    <dbReference type="NCBI Taxonomy" id="1378264"/>
    <lineage>
        <taxon>Eukaryota</taxon>
        <taxon>Fungi</taxon>
        <taxon>Dikarya</taxon>
        <taxon>Ascomycota</taxon>
        <taxon>Saccharomycotina</taxon>
        <taxon>Saccharomycetes</taxon>
        <taxon>Phaffomycetales</taxon>
        <taxon>Wickerhamomycetaceae</taxon>
        <taxon>Wickerhamomyces</taxon>
    </lineage>
</organism>
<dbReference type="Pfam" id="PF03031">
    <property type="entry name" value="NIF"/>
    <property type="match status" value="1"/>
</dbReference>
<feature type="compositionally biased region" description="Basic and acidic residues" evidence="1">
    <location>
        <begin position="180"/>
        <end position="196"/>
    </location>
</feature>
<dbReference type="OrthoDB" id="277011at2759"/>
<evidence type="ECO:0000256" key="1">
    <source>
        <dbReference type="SAM" id="MobiDB-lite"/>
    </source>
</evidence>
<evidence type="ECO:0000259" key="3">
    <source>
        <dbReference type="PROSITE" id="PS50969"/>
    </source>
</evidence>
<dbReference type="SUPFAM" id="SSF56784">
    <property type="entry name" value="HAD-like"/>
    <property type="match status" value="1"/>
</dbReference>
<dbReference type="PROSITE" id="PS50969">
    <property type="entry name" value="FCP1"/>
    <property type="match status" value="1"/>
</dbReference>
<dbReference type="NCBIfam" id="TIGR02251">
    <property type="entry name" value="HIF-SF_euk"/>
    <property type="match status" value="1"/>
</dbReference>
<evidence type="ECO:0000313" key="5">
    <source>
        <dbReference type="Proteomes" id="UP000769528"/>
    </source>
</evidence>
<dbReference type="InterPro" id="IPR004274">
    <property type="entry name" value="FCP1_dom"/>
</dbReference>
<feature type="region of interest" description="Disordered" evidence="1">
    <location>
        <begin position="180"/>
        <end position="204"/>
    </location>
</feature>
<feature type="domain" description="FCP1 homology" evidence="3">
    <location>
        <begin position="223"/>
        <end position="386"/>
    </location>
</feature>
<dbReference type="CDD" id="cd07521">
    <property type="entry name" value="HAD_FCP1-like"/>
    <property type="match status" value="1"/>
</dbReference>
<dbReference type="GO" id="GO:0016791">
    <property type="term" value="F:phosphatase activity"/>
    <property type="evidence" value="ECO:0007669"/>
    <property type="project" value="InterPro"/>
</dbReference>
<evidence type="ECO:0000256" key="2">
    <source>
        <dbReference type="SAM" id="Phobius"/>
    </source>
</evidence>
<keyword evidence="2" id="KW-0812">Transmembrane</keyword>
<dbReference type="FunFam" id="3.40.50.1000:FF:000093">
    <property type="entry name" value="NLI interacting factor-like phosphatase family protein"/>
    <property type="match status" value="1"/>
</dbReference>
<keyword evidence="2" id="KW-0472">Membrane</keyword>
<reference evidence="4" key="2">
    <citation type="submission" date="2021-01" db="EMBL/GenBank/DDBJ databases">
        <authorList>
            <person name="Schikora-Tamarit M.A."/>
        </authorList>
    </citation>
    <scope>NUCLEOTIDE SEQUENCE</scope>
    <source>
        <strain evidence="4">CBS6341</strain>
    </source>
</reference>
<keyword evidence="5" id="KW-1185">Reference proteome</keyword>
<dbReference type="InterPro" id="IPR011948">
    <property type="entry name" value="Dullard_phosphatase"/>
</dbReference>
<sequence>MNSISYLANSMDNALRGQPHDPDLIIPRRSDFEVEREKDKRIYNNNELQASINNLGDKQFDGITSLPERDQINILKTLIHIILFVPNLLIVKPLLQLWYIITFPLTLMERTRLKNEKNNEITEEIQEVTSSSISQNGVKNQQSLAELSSLSSSTTIMELDEEIEDNSTRKSNSILVPIDHNDTLNDLKPSTSDELKSPTSPSSRTLIKSSRNFLTFPKFVFPQNLQKKTLILDLDETLVHSISRSSRSSKNGHMVEVKLTNQLATLYYVHKRPYCDFFLQKVSKWFDLVIFTASVKEYADPVIDWLESENKLFKKRYYRNHCTLRQGEGYIKDLVTVDKNLSKVIIIDNSPISFALHENNAILVEGWINDDSDSDLLNLLPLLDALRLTTDVRALLSLKNGEVAFEK</sequence>
<accession>A0A9P8PPS5</accession>